<dbReference type="AlphaFoldDB" id="A0A3S5Y7V0"/>
<dbReference type="Proteomes" id="UP001154400">
    <property type="component" value="Chromosome"/>
</dbReference>
<dbReference type="InterPro" id="IPR000073">
    <property type="entry name" value="AB_hydrolase_1"/>
</dbReference>
<dbReference type="KEGG" id="req:REQ_25250"/>
<feature type="domain" description="AB hydrolase-1" evidence="1">
    <location>
        <begin position="41"/>
        <end position="285"/>
    </location>
</feature>
<dbReference type="PANTHER" id="PTHR45763:SF46">
    <property type="entry name" value="AB HYDROLASE-1 DOMAIN-CONTAINING PROTEIN"/>
    <property type="match status" value="1"/>
</dbReference>
<organism evidence="2">
    <name type="scientific">Rhodococcus hoagii (strain 103S)</name>
    <name type="common">Rhodococcus equi</name>
    <dbReference type="NCBI Taxonomy" id="685727"/>
    <lineage>
        <taxon>Bacteria</taxon>
        <taxon>Bacillati</taxon>
        <taxon>Actinomycetota</taxon>
        <taxon>Actinomycetes</taxon>
        <taxon>Mycobacteriales</taxon>
        <taxon>Nocardiaceae</taxon>
        <taxon>Prescottella</taxon>
    </lineage>
</organism>
<accession>A0A3S5Y7V0</accession>
<dbReference type="Gene3D" id="3.40.50.1820">
    <property type="entry name" value="alpha/beta hydrolase"/>
    <property type="match status" value="1"/>
</dbReference>
<dbReference type="RefSeq" id="WP_013416166.1">
    <property type="nucleotide sequence ID" value="NC_014659.1"/>
</dbReference>
<dbReference type="SUPFAM" id="SSF53474">
    <property type="entry name" value="alpha/beta-Hydrolases"/>
    <property type="match status" value="1"/>
</dbReference>
<evidence type="ECO:0000313" key="2">
    <source>
        <dbReference type="EMBL" id="CBH48561.1"/>
    </source>
</evidence>
<dbReference type="Pfam" id="PF00561">
    <property type="entry name" value="Abhydrolase_1"/>
    <property type="match status" value="1"/>
</dbReference>
<sequence>MATRRRCVVPRVTVRPEDRVISLRDGRSMGFADYGPADGFVVVNAHGGLSCRLDIRAAAPIAEAAGIRLISPDRPGIGLSDPSPGRTVLDWASDVEQLADQLGVERMGVLGWSMGGQYAAALGYALSSRISRIAIVAGALPLTEAGTFARLPRIDRLFTRMSVGCPGLAEASFRGLSVLARAMPRQFARISSRTLAHADAELVDSEPRVFAAMIDEGLRNPAGVVEEYRAWMRPWGFDPEDLEVPVDVWWGDADQLIPREWPAELATRIPKSTLNIGTGGHFMAHLHYRAILDSLADVA</sequence>
<dbReference type="GO" id="GO:0016787">
    <property type="term" value="F:hydrolase activity"/>
    <property type="evidence" value="ECO:0007669"/>
    <property type="project" value="UniProtKB-KW"/>
</dbReference>
<gene>
    <name evidence="2" type="ordered locus">REQ_25250</name>
</gene>
<reference evidence="2" key="1">
    <citation type="journal article" date="2010" name="PLoS Genet.">
        <title>The genome of a pathogenic rhodococcus: cooptive virulence underpinned by key gene acquisitions.</title>
        <authorList>
            <person name="Letek M."/>
            <person name="Gonzalez P."/>
            <person name="Macarthur I."/>
            <person name="Rodriguez H."/>
            <person name="Freeman T.C."/>
            <person name="Valero-Rello A."/>
            <person name="Blanco M."/>
            <person name="Buckley T."/>
            <person name="Cherevach I."/>
            <person name="Fahey R."/>
            <person name="Hapeshi A."/>
            <person name="Holdstock J."/>
            <person name="Leadon D."/>
            <person name="Navas J."/>
            <person name="Ocampo A."/>
            <person name="Quail M.A."/>
            <person name="Sanders M."/>
            <person name="Scortti M.M."/>
            <person name="Prescott J.F."/>
            <person name="Fogarty U."/>
            <person name="Meijer W.G."/>
            <person name="Parkhill J."/>
            <person name="Bentley S.D."/>
            <person name="Vazquez-Boland J.A."/>
        </authorList>
    </citation>
    <scope>NUCLEOTIDE SEQUENCE [LARGE SCALE GENOMIC DNA]</scope>
    <source>
        <strain evidence="2 3">103S</strain>
    </source>
</reference>
<protein>
    <submittedName>
        <fullName evidence="2">Alpha/beta hydrolase</fullName>
    </submittedName>
</protein>
<dbReference type="InterPro" id="IPR029058">
    <property type="entry name" value="AB_hydrolase_fold"/>
</dbReference>
<proteinExistence type="predicted"/>
<dbReference type="PANTHER" id="PTHR45763">
    <property type="entry name" value="HYDROLASE, ALPHA/BETA FOLD FAMILY PROTEIN, EXPRESSED-RELATED"/>
    <property type="match status" value="1"/>
</dbReference>
<keyword evidence="2" id="KW-0378">Hydrolase</keyword>
<evidence type="ECO:0000259" key="1">
    <source>
        <dbReference type="Pfam" id="PF00561"/>
    </source>
</evidence>
<name>A0A3S5Y7V0_RHOH1</name>
<evidence type="ECO:0000313" key="3">
    <source>
        <dbReference type="Proteomes" id="UP000006892"/>
    </source>
</evidence>
<dbReference type="EMBL" id="FN563149">
    <property type="protein sequence ID" value="CBH48561.1"/>
    <property type="molecule type" value="Genomic_DNA"/>
</dbReference>